<dbReference type="GO" id="GO:0005506">
    <property type="term" value="F:iron ion binding"/>
    <property type="evidence" value="ECO:0007669"/>
    <property type="project" value="InterPro"/>
</dbReference>
<evidence type="ECO:0000259" key="6">
    <source>
        <dbReference type="PROSITE" id="PS51296"/>
    </source>
</evidence>
<dbReference type="InterPro" id="IPR034904">
    <property type="entry name" value="FSCA_dom_sf"/>
</dbReference>
<dbReference type="eggNOG" id="COG0694">
    <property type="taxonomic scope" value="Bacteria"/>
</dbReference>
<dbReference type="EMBL" id="CP001874">
    <property type="protein sequence ID" value="ADG89918.1"/>
    <property type="molecule type" value="Genomic_DNA"/>
</dbReference>
<dbReference type="GO" id="GO:0051537">
    <property type="term" value="F:2 iron, 2 sulfur cluster binding"/>
    <property type="evidence" value="ECO:0007669"/>
    <property type="project" value="UniProtKB-KW"/>
</dbReference>
<dbReference type="AlphaFoldDB" id="D6Y8V6"/>
<evidence type="ECO:0000313" key="7">
    <source>
        <dbReference type="EMBL" id="ADG89918.1"/>
    </source>
</evidence>
<dbReference type="Gene3D" id="3.30.300.130">
    <property type="entry name" value="Fe-S cluster assembly (FSCA)"/>
    <property type="match status" value="1"/>
</dbReference>
<keyword evidence="1" id="KW-0001">2Fe-2S</keyword>
<keyword evidence="4" id="KW-0411">Iron-sulfur</keyword>
<dbReference type="PANTHER" id="PTHR11178">
    <property type="entry name" value="IRON-SULFUR CLUSTER SCAFFOLD PROTEIN NFU-RELATED"/>
    <property type="match status" value="1"/>
</dbReference>
<dbReference type="Gene3D" id="2.102.10.10">
    <property type="entry name" value="Rieske [2Fe-2S] iron-sulphur domain"/>
    <property type="match status" value="1"/>
</dbReference>
<sequence>MSTTAQTTSITELAERVDEAARRVAGLDPEARKAAEELKEAVEAVHRAGLITIVRRMRADERARELLFELVDEPEVRMLFMLHGIIRPDPMTEASRVIDAIRPMVRSHGGDVELVRVEDGVAYVRLKGACTGCSAPAVALREGIEEALIERVPAITRVEVLPPEPSPVLIPLSAVRFGRDDGWVRAIPVEQVPDGRITPLHLTAKDGTEQEAIVVRLGDRFTAYVNECAHQAMPLDDALLDREAGTITCPWHGFSFDAESGECLSMPGAQLERLPLRIDDGHVWIKVGS</sequence>
<dbReference type="HOGENOM" id="CLU_085666_0_0_11"/>
<keyword evidence="8" id="KW-1185">Reference proteome</keyword>
<dbReference type="eggNOG" id="COG2146">
    <property type="taxonomic scope" value="Bacteria"/>
</dbReference>
<protein>
    <submittedName>
        <fullName evidence="7">Nitrogen-fixing NifU domain protein</fullName>
    </submittedName>
</protein>
<dbReference type="CDD" id="cd03467">
    <property type="entry name" value="Rieske"/>
    <property type="match status" value="1"/>
</dbReference>
<dbReference type="GO" id="GO:0016705">
    <property type="term" value="F:oxidoreductase activity, acting on paired donors, with incorporation or reduction of molecular oxygen"/>
    <property type="evidence" value="ECO:0007669"/>
    <property type="project" value="UniProtKB-ARBA"/>
</dbReference>
<dbReference type="GO" id="GO:0016226">
    <property type="term" value="P:iron-sulfur cluster assembly"/>
    <property type="evidence" value="ECO:0007669"/>
    <property type="project" value="InterPro"/>
</dbReference>
<dbReference type="Pfam" id="PF00355">
    <property type="entry name" value="Rieske"/>
    <property type="match status" value="1"/>
</dbReference>
<proteinExistence type="predicted"/>
<dbReference type="RefSeq" id="WP_013133451.1">
    <property type="nucleotide sequence ID" value="NC_014165.1"/>
</dbReference>
<dbReference type="InterPro" id="IPR017941">
    <property type="entry name" value="Rieske_2Fe-2S"/>
</dbReference>
<evidence type="ECO:0000256" key="1">
    <source>
        <dbReference type="ARBA" id="ARBA00022714"/>
    </source>
</evidence>
<dbReference type="KEGG" id="tbi:Tbis_3228"/>
<dbReference type="GO" id="GO:0004497">
    <property type="term" value="F:monooxygenase activity"/>
    <property type="evidence" value="ECO:0007669"/>
    <property type="project" value="UniProtKB-ARBA"/>
</dbReference>
<organism evidence="7 8">
    <name type="scientific">Thermobispora bispora (strain ATCC 19993 / DSM 43833 / CBS 139.67 / JCM 10125 / KCTC 9307 / NBRC 14880 / R51)</name>
    <dbReference type="NCBI Taxonomy" id="469371"/>
    <lineage>
        <taxon>Bacteria</taxon>
        <taxon>Bacillati</taxon>
        <taxon>Actinomycetota</taxon>
        <taxon>Actinomycetes</taxon>
        <taxon>Streptosporangiales</taxon>
        <taxon>Streptosporangiaceae</taxon>
        <taxon>Thermobispora</taxon>
    </lineage>
</organism>
<evidence type="ECO:0000256" key="3">
    <source>
        <dbReference type="ARBA" id="ARBA00023004"/>
    </source>
</evidence>
<keyword evidence="3" id="KW-0408">Iron</keyword>
<evidence type="ECO:0000256" key="2">
    <source>
        <dbReference type="ARBA" id="ARBA00022723"/>
    </source>
</evidence>
<feature type="domain" description="Rieske" evidence="6">
    <location>
        <begin position="183"/>
        <end position="285"/>
    </location>
</feature>
<reference evidence="7 8" key="1">
    <citation type="submission" date="2010-01" db="EMBL/GenBank/DDBJ databases">
        <title>The complete genome of Thermobispora bispora DSM 43833.</title>
        <authorList>
            <consortium name="US DOE Joint Genome Institute (JGI-PGF)"/>
            <person name="Lucas S."/>
            <person name="Copeland A."/>
            <person name="Lapidus A."/>
            <person name="Glavina del Rio T."/>
            <person name="Dalin E."/>
            <person name="Tice H."/>
            <person name="Bruce D."/>
            <person name="Goodwin L."/>
            <person name="Pitluck S."/>
            <person name="Kyrpides N."/>
            <person name="Mavromatis K."/>
            <person name="Ivanova N."/>
            <person name="Mikhailova N."/>
            <person name="Chertkov O."/>
            <person name="Brettin T."/>
            <person name="Detter J.C."/>
            <person name="Han C."/>
            <person name="Larimer F."/>
            <person name="Land M."/>
            <person name="Hauser L."/>
            <person name="Markowitz V."/>
            <person name="Cheng J.-F."/>
            <person name="Hugenholtz P."/>
            <person name="Woyke T."/>
            <person name="Wu D."/>
            <person name="Jando M."/>
            <person name="Schneider S."/>
            <person name="Klenk H.-P."/>
            <person name="Eisen J.A."/>
        </authorList>
    </citation>
    <scope>NUCLEOTIDE SEQUENCE [LARGE SCALE GENOMIC DNA]</scope>
    <source>
        <strain evidence="8">ATCC 19993 / DSM 43833 / CBS 139.67 / JCM 10125 / KCTC 9307 / NBRC 14880 / R51</strain>
    </source>
</reference>
<dbReference type="SUPFAM" id="SSF117916">
    <property type="entry name" value="Fe-S cluster assembly (FSCA) domain-like"/>
    <property type="match status" value="1"/>
</dbReference>
<comment type="function">
    <text evidence="5">May be involved in the formation or repair of [Fe-S] clusters present in iron-sulfur proteins.</text>
</comment>
<evidence type="ECO:0000313" key="8">
    <source>
        <dbReference type="Proteomes" id="UP000006640"/>
    </source>
</evidence>
<dbReference type="STRING" id="469371.Tbis_3228"/>
<dbReference type="Proteomes" id="UP000006640">
    <property type="component" value="Chromosome"/>
</dbReference>
<dbReference type="PANTHER" id="PTHR11178:SF51">
    <property type="entry name" value="FE_S BIOGENESIS PROTEIN NFUA"/>
    <property type="match status" value="1"/>
</dbReference>
<dbReference type="InterPro" id="IPR036922">
    <property type="entry name" value="Rieske_2Fe-2S_sf"/>
</dbReference>
<accession>D6Y8V6</accession>
<dbReference type="InterPro" id="IPR001075">
    <property type="entry name" value="NIF_FeS_clus_asmbl_NifU_C"/>
</dbReference>
<name>D6Y8V6_THEBD</name>
<dbReference type="OrthoDB" id="9798220at2"/>
<evidence type="ECO:0000256" key="5">
    <source>
        <dbReference type="ARBA" id="ARBA00049958"/>
    </source>
</evidence>
<dbReference type="Pfam" id="PF01106">
    <property type="entry name" value="NifU"/>
    <property type="match status" value="1"/>
</dbReference>
<dbReference type="SUPFAM" id="SSF50022">
    <property type="entry name" value="ISP domain"/>
    <property type="match status" value="1"/>
</dbReference>
<dbReference type="PROSITE" id="PS51296">
    <property type="entry name" value="RIESKE"/>
    <property type="match status" value="1"/>
</dbReference>
<gene>
    <name evidence="7" type="ordered locus">Tbis_3228</name>
</gene>
<keyword evidence="2" id="KW-0479">Metal-binding</keyword>
<evidence type="ECO:0000256" key="4">
    <source>
        <dbReference type="ARBA" id="ARBA00023014"/>
    </source>
</evidence>